<feature type="domain" description="BHLH" evidence="5">
    <location>
        <begin position="31"/>
        <end position="80"/>
    </location>
</feature>
<evidence type="ECO:0000256" key="2">
    <source>
        <dbReference type="ARBA" id="ARBA00023015"/>
    </source>
</evidence>
<organism evidence="6 7">
    <name type="scientific">Spirodela intermedia</name>
    <name type="common">Intermediate duckweed</name>
    <dbReference type="NCBI Taxonomy" id="51605"/>
    <lineage>
        <taxon>Eukaryota</taxon>
        <taxon>Viridiplantae</taxon>
        <taxon>Streptophyta</taxon>
        <taxon>Embryophyta</taxon>
        <taxon>Tracheophyta</taxon>
        <taxon>Spermatophyta</taxon>
        <taxon>Magnoliopsida</taxon>
        <taxon>Liliopsida</taxon>
        <taxon>Araceae</taxon>
        <taxon>Lemnoideae</taxon>
        <taxon>Spirodela</taxon>
    </lineage>
</organism>
<dbReference type="InterPro" id="IPR011598">
    <property type="entry name" value="bHLH_dom"/>
</dbReference>
<evidence type="ECO:0000256" key="3">
    <source>
        <dbReference type="ARBA" id="ARBA00023125"/>
    </source>
</evidence>
<dbReference type="GO" id="GO:0046983">
    <property type="term" value="F:protein dimerization activity"/>
    <property type="evidence" value="ECO:0007669"/>
    <property type="project" value="InterPro"/>
</dbReference>
<reference evidence="6" key="1">
    <citation type="submission" date="2020-02" db="EMBL/GenBank/DDBJ databases">
        <authorList>
            <person name="Scholz U."/>
            <person name="Mascher M."/>
            <person name="Fiebig A."/>
        </authorList>
    </citation>
    <scope>NUCLEOTIDE SEQUENCE</scope>
</reference>
<dbReference type="SUPFAM" id="SSF47459">
    <property type="entry name" value="HLH, helix-loop-helix DNA-binding domain"/>
    <property type="match status" value="1"/>
</dbReference>
<dbReference type="OrthoDB" id="71302at2759"/>
<evidence type="ECO:0000259" key="5">
    <source>
        <dbReference type="PROSITE" id="PS50888"/>
    </source>
</evidence>
<comment type="similarity">
    <text evidence="1">Belongs to the bHLH protein family.</text>
</comment>
<dbReference type="Gene3D" id="4.10.280.10">
    <property type="entry name" value="Helix-loop-helix DNA-binding domain"/>
    <property type="match status" value="1"/>
</dbReference>
<dbReference type="InterPro" id="IPR036638">
    <property type="entry name" value="HLH_DNA-bd_sf"/>
</dbReference>
<dbReference type="Proteomes" id="UP000663760">
    <property type="component" value="Chromosome 3"/>
</dbReference>
<dbReference type="SUPFAM" id="SSF55021">
    <property type="entry name" value="ACT-like"/>
    <property type="match status" value="1"/>
</dbReference>
<evidence type="ECO:0000256" key="4">
    <source>
        <dbReference type="ARBA" id="ARBA00023163"/>
    </source>
</evidence>
<protein>
    <recommendedName>
        <fullName evidence="5">BHLH domain-containing protein</fullName>
    </recommendedName>
</protein>
<dbReference type="Pfam" id="PF00010">
    <property type="entry name" value="HLH"/>
    <property type="match status" value="1"/>
</dbReference>
<dbReference type="GO" id="GO:0003700">
    <property type="term" value="F:DNA-binding transcription factor activity"/>
    <property type="evidence" value="ECO:0007669"/>
    <property type="project" value="InterPro"/>
</dbReference>
<dbReference type="AlphaFoldDB" id="A0A7I8K5Z9"/>
<proteinExistence type="inferred from homology"/>
<gene>
    <name evidence="6" type="ORF">SI8410_03003836</name>
</gene>
<name>A0A7I8K5Z9_SPIIN</name>
<dbReference type="PROSITE" id="PS50888">
    <property type="entry name" value="BHLH"/>
    <property type="match status" value="1"/>
</dbReference>
<dbReference type="SMART" id="SM00353">
    <property type="entry name" value="HLH"/>
    <property type="match status" value="1"/>
</dbReference>
<keyword evidence="3" id="KW-0238">DNA-binding</keyword>
<sequence length="209" mass="22701">MAWGIPGLFSPFHPPEMVGAAAEEPLNRATTAARNHREAEKRRRERINSHLDRLRAILACDSKIDKASLLAKAVQHVRDLKQRASEIDNVEHFPSETDEISVHPDGRRPTFTASLCCEDRAGLLPELGEAVKSLRLRILRAEIATLGGRVRNVLVVGGEEEDGLEENGGGGGGMAAAFLKDALRALVDRTEAAECQKRRRVADDGGAGL</sequence>
<dbReference type="PANTHER" id="PTHR45844:SF19">
    <property type="entry name" value="TRANSCRIPTION FACTOR BHLH106-RELATED"/>
    <property type="match status" value="1"/>
</dbReference>
<evidence type="ECO:0000256" key="1">
    <source>
        <dbReference type="ARBA" id="ARBA00005510"/>
    </source>
</evidence>
<evidence type="ECO:0000313" key="6">
    <source>
        <dbReference type="EMBL" id="CAA7393019.1"/>
    </source>
</evidence>
<dbReference type="InterPro" id="IPR045865">
    <property type="entry name" value="ACT-like_dom_sf"/>
</dbReference>
<keyword evidence="4" id="KW-0804">Transcription</keyword>
<evidence type="ECO:0000313" key="7">
    <source>
        <dbReference type="Proteomes" id="UP000663760"/>
    </source>
</evidence>
<keyword evidence="2" id="KW-0805">Transcription regulation</keyword>
<accession>A0A7I8K5Z9</accession>
<dbReference type="InterPro" id="IPR045847">
    <property type="entry name" value="AIG1-like"/>
</dbReference>
<dbReference type="GO" id="GO:0003677">
    <property type="term" value="F:DNA binding"/>
    <property type="evidence" value="ECO:0007669"/>
    <property type="project" value="UniProtKB-KW"/>
</dbReference>
<keyword evidence="7" id="KW-1185">Reference proteome</keyword>
<dbReference type="PANTHER" id="PTHR45844">
    <property type="entry name" value="TRANSCRIPTION FACTOR BHLH30"/>
    <property type="match status" value="1"/>
</dbReference>
<dbReference type="EMBL" id="LR746266">
    <property type="protein sequence ID" value="CAA7393019.1"/>
    <property type="molecule type" value="Genomic_DNA"/>
</dbReference>